<dbReference type="PATRIC" id="fig|466.6.peg.1963"/>
<dbReference type="SUPFAM" id="SSF51197">
    <property type="entry name" value="Clavaminate synthase-like"/>
    <property type="match status" value="1"/>
</dbReference>
<feature type="domain" description="TehB/YeaR-like" evidence="2">
    <location>
        <begin position="34"/>
        <end position="97"/>
    </location>
</feature>
<dbReference type="Pfam" id="PF09313">
    <property type="entry name" value="TehB-like"/>
    <property type="match status" value="1"/>
</dbReference>
<dbReference type="InterPro" id="IPR015985">
    <property type="entry name" value="TehB-like_dom"/>
</dbReference>
<accession>A0A0W0VZU0</accession>
<evidence type="ECO:0000259" key="2">
    <source>
        <dbReference type="Pfam" id="PF09313"/>
    </source>
</evidence>
<dbReference type="STRING" id="466.Lmac_1861"/>
<dbReference type="NCBIfam" id="NF008992">
    <property type="entry name" value="PRK12335.1"/>
    <property type="match status" value="1"/>
</dbReference>
<dbReference type="PANTHER" id="PTHR43861:SF1">
    <property type="entry name" value="TRANS-ACONITATE 2-METHYLTRANSFERASE"/>
    <property type="match status" value="1"/>
</dbReference>
<proteinExistence type="predicted"/>
<dbReference type="Pfam" id="PF03848">
    <property type="entry name" value="TehB"/>
    <property type="match status" value="1"/>
</dbReference>
<reference evidence="3 4" key="1">
    <citation type="submission" date="2015-11" db="EMBL/GenBank/DDBJ databases">
        <title>Genomic analysis of 38 Legionella species identifies large and diverse effector repertoires.</title>
        <authorList>
            <person name="Burstein D."/>
            <person name="Amaro F."/>
            <person name="Zusman T."/>
            <person name="Lifshitz Z."/>
            <person name="Cohen O."/>
            <person name="Gilbert J.A."/>
            <person name="Pupko T."/>
            <person name="Shuman H.A."/>
            <person name="Segal G."/>
        </authorList>
    </citation>
    <scope>NUCLEOTIDE SEQUENCE [LARGE SCALE GENOMIC DNA]</scope>
    <source>
        <strain evidence="3 4">PX-1-G2-E2</strain>
    </source>
</reference>
<organism evidence="3 4">
    <name type="scientific">Legionella maceachernii</name>
    <dbReference type="NCBI Taxonomy" id="466"/>
    <lineage>
        <taxon>Bacteria</taxon>
        <taxon>Pseudomonadati</taxon>
        <taxon>Pseudomonadota</taxon>
        <taxon>Gammaproteobacteria</taxon>
        <taxon>Legionellales</taxon>
        <taxon>Legionellaceae</taxon>
        <taxon>Legionella</taxon>
    </lineage>
</organism>
<sequence length="308" mass="36072">MITNDHTMNLHEPLISQLKPYKEIFLDDKNKLKFFINKHSTQEGTWGCLELIEGEIAFVFLNGNLNELSRYTLNQDTSSFWIPPASWHKIIPMSSTFKLTLRFYCQPHRYFEKKYGLAPIHHDLWHIYQTYFEHQNKLSILDVGCGMGRNPLFFALSEHQVTGIDINTSSIQNIRDIAQQEQLINMETLVHDLNQPLPLLNKPFQFIYSTVVLQFLNKQRVPFLLNELQELTTPKGIHFLVFPIKTEPFSYPKSFTYLAEKNELYHFYQDSGWSVLEYREKPGLLHKLDESGKPMQGMFGLLLAQKTP</sequence>
<dbReference type="InterPro" id="IPR014710">
    <property type="entry name" value="RmlC-like_jellyroll"/>
</dbReference>
<dbReference type="InterPro" id="IPR029063">
    <property type="entry name" value="SAM-dependent_MTases_sf"/>
</dbReference>
<feature type="domain" description="Tellurite resistance methyltransferase TehB-like" evidence="1">
    <location>
        <begin position="103"/>
        <end position="299"/>
    </location>
</feature>
<dbReference type="CDD" id="cd02440">
    <property type="entry name" value="AdoMet_MTases"/>
    <property type="match status" value="1"/>
</dbReference>
<comment type="caution">
    <text evidence="3">The sequence shown here is derived from an EMBL/GenBank/DDBJ whole genome shotgun (WGS) entry which is preliminary data.</text>
</comment>
<dbReference type="Gene3D" id="3.40.50.150">
    <property type="entry name" value="Vaccinia Virus protein VP39"/>
    <property type="match status" value="1"/>
</dbReference>
<evidence type="ECO:0000313" key="4">
    <source>
        <dbReference type="Proteomes" id="UP000054908"/>
    </source>
</evidence>
<dbReference type="AlphaFoldDB" id="A0A0W0VZU0"/>
<dbReference type="EMBL" id="LNYL01000044">
    <property type="protein sequence ID" value="KTD25497.1"/>
    <property type="molecule type" value="Genomic_DNA"/>
</dbReference>
<name>A0A0W0VZU0_9GAMM</name>
<evidence type="ECO:0000313" key="3">
    <source>
        <dbReference type="EMBL" id="KTD25497.1"/>
    </source>
</evidence>
<dbReference type="Gene3D" id="2.60.120.10">
    <property type="entry name" value="Jelly Rolls"/>
    <property type="match status" value="1"/>
</dbReference>
<dbReference type="PANTHER" id="PTHR43861">
    <property type="entry name" value="TRANS-ACONITATE 2-METHYLTRANSFERASE-RELATED"/>
    <property type="match status" value="1"/>
</dbReference>
<dbReference type="Proteomes" id="UP000054908">
    <property type="component" value="Unassembled WGS sequence"/>
</dbReference>
<dbReference type="SUPFAM" id="SSF53335">
    <property type="entry name" value="S-adenosyl-L-methionine-dependent methyltransferases"/>
    <property type="match status" value="1"/>
</dbReference>
<protein>
    <submittedName>
        <fullName evidence="3">Tellurite resistance protein TehB</fullName>
    </submittedName>
</protein>
<evidence type="ECO:0000259" key="1">
    <source>
        <dbReference type="Pfam" id="PF03848"/>
    </source>
</evidence>
<keyword evidence="4" id="KW-1185">Reference proteome</keyword>
<dbReference type="InterPro" id="IPR015392">
    <property type="entry name" value="TehB/YeaR-like_dom"/>
</dbReference>
<gene>
    <name evidence="3" type="ORF">Lmac_1861</name>
</gene>